<dbReference type="AlphaFoldDB" id="A0A348AKS8"/>
<dbReference type="RefSeq" id="WP_126308666.1">
    <property type="nucleotide sequence ID" value="NZ_AP018449.1"/>
</dbReference>
<keyword evidence="2" id="KW-1185">Reference proteome</keyword>
<organism evidence="1 2">
    <name type="scientific">Methylomusa anaerophila</name>
    <dbReference type="NCBI Taxonomy" id="1930071"/>
    <lineage>
        <taxon>Bacteria</taxon>
        <taxon>Bacillati</taxon>
        <taxon>Bacillota</taxon>
        <taxon>Negativicutes</taxon>
        <taxon>Selenomonadales</taxon>
        <taxon>Sporomusaceae</taxon>
        <taxon>Methylomusa</taxon>
    </lineage>
</organism>
<gene>
    <name evidence="1" type="ORF">MAMMFC1_02360</name>
</gene>
<proteinExistence type="predicted"/>
<dbReference type="KEGG" id="mana:MAMMFC1_02360"/>
<protein>
    <submittedName>
        <fullName evidence="1">Uncharacterized protein</fullName>
    </submittedName>
</protein>
<dbReference type="EMBL" id="AP018449">
    <property type="protein sequence ID" value="BBB91676.1"/>
    <property type="molecule type" value="Genomic_DNA"/>
</dbReference>
<dbReference type="OrthoDB" id="1683804at2"/>
<sequence length="218" mass="23970">MSDYFPTPETFERIAAIIPAYNTSGDSTIIISTDGKSTTLSARVPRVILRLARSRAIDLNELKNKVRALTQRTLLPPLPITPRLVLIPVKTRLPRIAGDATYGYINLHTVKEVYRSNNKPYHSLIKIAGQTEIPVLWSAASVNRQLALARLAAAESAGYPSLYGGKTLRESNAVYNPEIHLLAAKLVDIFYDILALKQITLLNQTSLPPSSCPGEAKH</sequence>
<evidence type="ECO:0000313" key="2">
    <source>
        <dbReference type="Proteomes" id="UP000276437"/>
    </source>
</evidence>
<name>A0A348AKS8_9FIRM</name>
<evidence type="ECO:0000313" key="1">
    <source>
        <dbReference type="EMBL" id="BBB91676.1"/>
    </source>
</evidence>
<reference evidence="1 2" key="1">
    <citation type="journal article" date="2018" name="Int. J. Syst. Evol. Microbiol.">
        <title>Methylomusa anaerophila gen. nov., sp. nov., an anaerobic methanol-utilizing bacterium isolated from a microbial fuel cell.</title>
        <authorList>
            <person name="Amano N."/>
            <person name="Yamamuro A."/>
            <person name="Miyahara M."/>
            <person name="Kouzuma A."/>
            <person name="Abe T."/>
            <person name="Watanabe K."/>
        </authorList>
    </citation>
    <scope>NUCLEOTIDE SEQUENCE [LARGE SCALE GENOMIC DNA]</scope>
    <source>
        <strain evidence="1 2">MMFC1</strain>
    </source>
</reference>
<accession>A0A348AKS8</accession>
<dbReference type="Proteomes" id="UP000276437">
    <property type="component" value="Chromosome"/>
</dbReference>